<dbReference type="Gene3D" id="1.10.10.10">
    <property type="entry name" value="Winged helix-like DNA-binding domain superfamily/Winged helix DNA-binding domain"/>
    <property type="match status" value="1"/>
</dbReference>
<dbReference type="PANTHER" id="PTHR24567:SF26">
    <property type="entry name" value="REGULATORY PROTEIN YEIL"/>
    <property type="match status" value="1"/>
</dbReference>
<keyword evidence="1" id="KW-0805">Transcription regulation</keyword>
<gene>
    <name evidence="5" type="ORF">GCM10008171_00230</name>
</gene>
<feature type="domain" description="HTH crp-type" evidence="4">
    <location>
        <begin position="149"/>
        <end position="223"/>
    </location>
</feature>
<reference evidence="5" key="1">
    <citation type="journal article" date="2014" name="Int. J. Syst. Evol. Microbiol.">
        <title>Complete genome sequence of Corynebacterium casei LMG S-19264T (=DSM 44701T), isolated from a smear-ripened cheese.</title>
        <authorList>
            <consortium name="US DOE Joint Genome Institute (JGI-PGF)"/>
            <person name="Walter F."/>
            <person name="Albersmeier A."/>
            <person name="Kalinowski J."/>
            <person name="Ruckert C."/>
        </authorList>
    </citation>
    <scope>NUCLEOTIDE SEQUENCE</scope>
    <source>
        <strain evidence="5">VKM B-2555</strain>
    </source>
</reference>
<dbReference type="Pfam" id="PF13545">
    <property type="entry name" value="HTH_Crp_2"/>
    <property type="match status" value="1"/>
</dbReference>
<dbReference type="SUPFAM" id="SSF51206">
    <property type="entry name" value="cAMP-binding domain-like"/>
    <property type="match status" value="1"/>
</dbReference>
<keyword evidence="6" id="KW-1185">Reference proteome</keyword>
<dbReference type="InterPro" id="IPR014710">
    <property type="entry name" value="RmlC-like_jellyroll"/>
</dbReference>
<dbReference type="SUPFAM" id="SSF46785">
    <property type="entry name" value="Winged helix' DNA-binding domain"/>
    <property type="match status" value="1"/>
</dbReference>
<dbReference type="InterPro" id="IPR036388">
    <property type="entry name" value="WH-like_DNA-bd_sf"/>
</dbReference>
<keyword evidence="3" id="KW-0804">Transcription</keyword>
<name>A0A9W6N216_9HYPH</name>
<dbReference type="GO" id="GO:0003677">
    <property type="term" value="F:DNA binding"/>
    <property type="evidence" value="ECO:0007669"/>
    <property type="project" value="UniProtKB-KW"/>
</dbReference>
<evidence type="ECO:0000313" key="5">
    <source>
        <dbReference type="EMBL" id="GLK74771.1"/>
    </source>
</evidence>
<dbReference type="AlphaFoldDB" id="A0A9W6N216"/>
<dbReference type="PANTHER" id="PTHR24567">
    <property type="entry name" value="CRP FAMILY TRANSCRIPTIONAL REGULATORY PROTEIN"/>
    <property type="match status" value="1"/>
</dbReference>
<keyword evidence="2" id="KW-0238">DNA-binding</keyword>
<evidence type="ECO:0000256" key="1">
    <source>
        <dbReference type="ARBA" id="ARBA00023015"/>
    </source>
</evidence>
<dbReference type="InterPro" id="IPR018490">
    <property type="entry name" value="cNMP-bd_dom_sf"/>
</dbReference>
<dbReference type="GO" id="GO:0003700">
    <property type="term" value="F:DNA-binding transcription factor activity"/>
    <property type="evidence" value="ECO:0007669"/>
    <property type="project" value="TreeGrafter"/>
</dbReference>
<evidence type="ECO:0000256" key="3">
    <source>
        <dbReference type="ARBA" id="ARBA00023163"/>
    </source>
</evidence>
<dbReference type="InterPro" id="IPR012318">
    <property type="entry name" value="HTH_CRP"/>
</dbReference>
<dbReference type="InterPro" id="IPR050397">
    <property type="entry name" value="Env_Response_Regulators"/>
</dbReference>
<evidence type="ECO:0000259" key="4">
    <source>
        <dbReference type="PROSITE" id="PS51063"/>
    </source>
</evidence>
<dbReference type="Proteomes" id="UP001143364">
    <property type="component" value="Unassembled WGS sequence"/>
</dbReference>
<dbReference type="Pfam" id="PF00027">
    <property type="entry name" value="cNMP_binding"/>
    <property type="match status" value="1"/>
</dbReference>
<accession>A0A9W6N216</accession>
<dbReference type="InterPro" id="IPR000595">
    <property type="entry name" value="cNMP-bd_dom"/>
</dbReference>
<dbReference type="EMBL" id="BSFK01000002">
    <property type="protein sequence ID" value="GLK74771.1"/>
    <property type="molecule type" value="Genomic_DNA"/>
</dbReference>
<comment type="caution">
    <text evidence="5">The sequence shown here is derived from an EMBL/GenBank/DDBJ whole genome shotgun (WGS) entry which is preliminary data.</text>
</comment>
<evidence type="ECO:0000256" key="2">
    <source>
        <dbReference type="ARBA" id="ARBA00023125"/>
    </source>
</evidence>
<dbReference type="Gene3D" id="2.60.120.10">
    <property type="entry name" value="Jelly Rolls"/>
    <property type="match status" value="1"/>
</dbReference>
<evidence type="ECO:0000313" key="6">
    <source>
        <dbReference type="Proteomes" id="UP001143364"/>
    </source>
</evidence>
<organism evidence="5 6">
    <name type="scientific">Methylopila jiangsuensis</name>
    <dbReference type="NCBI Taxonomy" id="586230"/>
    <lineage>
        <taxon>Bacteria</taxon>
        <taxon>Pseudomonadati</taxon>
        <taxon>Pseudomonadota</taxon>
        <taxon>Alphaproteobacteria</taxon>
        <taxon>Hyphomicrobiales</taxon>
        <taxon>Methylopilaceae</taxon>
        <taxon>Methylopila</taxon>
    </lineage>
</organism>
<dbReference type="PROSITE" id="PS51063">
    <property type="entry name" value="HTH_CRP_2"/>
    <property type="match status" value="1"/>
</dbReference>
<sequence>MYVRCSHCPLRVKPAFHPKSDKEVALLEELKSDHVRLAAGADLILPEQSDAELYTVFSGWLFRYKELNDGRRQILNFALPGDLIGLQAALFEKSFYGVTALTDVELCVIPRRKLWRLFERMPEVAYDVTWLGAQSEAMVDENLLTVGRRNAAERIVALVASLYKRMDLLGGLREGAMDFPLTQQHIADALGLSLVHTNKTLAKLRVAGLFTVADGRLTVANPRGVGRFARYFETPIAPRPIL</sequence>
<dbReference type="SMART" id="SM00419">
    <property type="entry name" value="HTH_CRP"/>
    <property type="match status" value="1"/>
</dbReference>
<reference evidence="5" key="2">
    <citation type="submission" date="2023-01" db="EMBL/GenBank/DDBJ databases">
        <authorList>
            <person name="Sun Q."/>
            <person name="Evtushenko L."/>
        </authorList>
    </citation>
    <scope>NUCLEOTIDE SEQUENCE</scope>
    <source>
        <strain evidence="5">VKM B-2555</strain>
    </source>
</reference>
<proteinExistence type="predicted"/>
<dbReference type="CDD" id="cd00038">
    <property type="entry name" value="CAP_ED"/>
    <property type="match status" value="1"/>
</dbReference>
<dbReference type="SMART" id="SM00100">
    <property type="entry name" value="cNMP"/>
    <property type="match status" value="1"/>
</dbReference>
<protein>
    <submittedName>
        <fullName evidence="5">Crp/Fnr family transcriptional regulator</fullName>
    </submittedName>
</protein>
<dbReference type="GO" id="GO:0005829">
    <property type="term" value="C:cytosol"/>
    <property type="evidence" value="ECO:0007669"/>
    <property type="project" value="TreeGrafter"/>
</dbReference>
<dbReference type="InterPro" id="IPR036390">
    <property type="entry name" value="WH_DNA-bd_sf"/>
</dbReference>